<dbReference type="GO" id="GO:0034599">
    <property type="term" value="P:cellular response to oxidative stress"/>
    <property type="evidence" value="ECO:0000318"/>
    <property type="project" value="GO_Central"/>
</dbReference>
<evidence type="ECO:0000313" key="3">
    <source>
        <dbReference type="EMBL" id="KIS66441.1"/>
    </source>
</evidence>
<dbReference type="Pfam" id="PF00462">
    <property type="entry name" value="Glutaredoxin"/>
    <property type="match status" value="1"/>
</dbReference>
<reference evidence="3 4" key="1">
    <citation type="journal article" date="2006" name="Nature">
        <title>Insights from the genome of the biotrophic fungal plant pathogen Ustilago maydis.</title>
        <authorList>
            <person name="Kamper J."/>
            <person name="Kahmann R."/>
            <person name="Bolker M."/>
            <person name="Ma L.J."/>
            <person name="Brefort T."/>
            <person name="Saville B.J."/>
            <person name="Banuett F."/>
            <person name="Kronstad J.W."/>
            <person name="Gold S.E."/>
            <person name="Muller O."/>
            <person name="Perlin M.H."/>
            <person name="Wosten H.A."/>
            <person name="de Vries R."/>
            <person name="Ruiz-Herrera J."/>
            <person name="Reynaga-Pena C.G."/>
            <person name="Snetselaar K."/>
            <person name="McCann M."/>
            <person name="Perez-Martin J."/>
            <person name="Feldbrugge M."/>
            <person name="Basse C.W."/>
            <person name="Steinberg G."/>
            <person name="Ibeas J.I."/>
            <person name="Holloman W."/>
            <person name="Guzman P."/>
            <person name="Farman M."/>
            <person name="Stajich J.E."/>
            <person name="Sentandreu R."/>
            <person name="Gonzalez-Prieto J.M."/>
            <person name="Kennell J.C."/>
            <person name="Molina L."/>
            <person name="Schirawski J."/>
            <person name="Mendoza-Mendoza A."/>
            <person name="Greilinger D."/>
            <person name="Munch K."/>
            <person name="Rossel N."/>
            <person name="Scherer M."/>
            <person name="Vranes M."/>
            <person name="Ladendorf O."/>
            <person name="Vincon V."/>
            <person name="Fuchs U."/>
            <person name="Sandrock B."/>
            <person name="Meng S."/>
            <person name="Ho E.C."/>
            <person name="Cahill M.J."/>
            <person name="Boyce K.J."/>
            <person name="Klose J."/>
            <person name="Klosterman S.J."/>
            <person name="Deelstra H.J."/>
            <person name="Ortiz-Castellanos L."/>
            <person name="Li W."/>
            <person name="Sanchez-Alonso P."/>
            <person name="Schreier P.H."/>
            <person name="Hauser-Hahn I."/>
            <person name="Vaupel M."/>
            <person name="Koopmann E."/>
            <person name="Friedrich G."/>
            <person name="Voss H."/>
            <person name="Schluter T."/>
            <person name="Margolis J."/>
            <person name="Platt D."/>
            <person name="Swimmer C."/>
            <person name="Gnirke A."/>
            <person name="Chen F."/>
            <person name="Vysotskaia V."/>
            <person name="Mannhaupt G."/>
            <person name="Guldener U."/>
            <person name="Munsterkotter M."/>
            <person name="Haase D."/>
            <person name="Oesterheld M."/>
            <person name="Mewes H.W."/>
            <person name="Mauceli E.W."/>
            <person name="DeCaprio D."/>
            <person name="Wade C.M."/>
            <person name="Butler J."/>
            <person name="Young S."/>
            <person name="Jaffe D.B."/>
            <person name="Calvo S."/>
            <person name="Nusbaum C."/>
            <person name="Galagan J."/>
            <person name="Birren B.W."/>
        </authorList>
    </citation>
    <scope>NUCLEOTIDE SEQUENCE [LARGE SCALE GENOMIC DNA]</scope>
    <source>
        <strain evidence="4">DSM 14603 / FGSC 9021 / UM521</strain>
    </source>
</reference>
<dbReference type="InterPro" id="IPR002109">
    <property type="entry name" value="Glutaredoxin"/>
</dbReference>
<evidence type="ECO:0000256" key="1">
    <source>
        <dbReference type="SAM" id="Phobius"/>
    </source>
</evidence>
<feature type="transmembrane region" description="Helical" evidence="1">
    <location>
        <begin position="41"/>
        <end position="59"/>
    </location>
</feature>
<dbReference type="InParanoid" id="A0A0D1DR85"/>
<dbReference type="Proteomes" id="UP000000561">
    <property type="component" value="Chromosome 19"/>
</dbReference>
<dbReference type="Gene3D" id="3.40.30.10">
    <property type="entry name" value="Glutaredoxin"/>
    <property type="match status" value="1"/>
</dbReference>
<dbReference type="PROSITE" id="PS51354">
    <property type="entry name" value="GLUTAREDOXIN_2"/>
    <property type="match status" value="1"/>
</dbReference>
<dbReference type="VEuPathDB" id="FungiDB:UMAG_05435"/>
<dbReference type="KEGG" id="uma:UMAG_05435"/>
<dbReference type="PANTHER" id="PTHR45694">
    <property type="entry name" value="GLUTAREDOXIN 2"/>
    <property type="match status" value="1"/>
</dbReference>
<dbReference type="GO" id="GO:0005634">
    <property type="term" value="C:nucleus"/>
    <property type="evidence" value="ECO:0000318"/>
    <property type="project" value="GO_Central"/>
</dbReference>
<dbReference type="InterPro" id="IPR036249">
    <property type="entry name" value="Thioredoxin-like_sf"/>
</dbReference>
<gene>
    <name evidence="3" type="ORF">UMAG_05435</name>
</gene>
<protein>
    <recommendedName>
        <fullName evidence="2">Glutaredoxin domain-containing protein</fullName>
    </recommendedName>
</protein>
<proteinExistence type="predicted"/>
<dbReference type="CDD" id="cd03419">
    <property type="entry name" value="GRX_GRXh_1_2_like"/>
    <property type="match status" value="1"/>
</dbReference>
<dbReference type="InterPro" id="IPR014025">
    <property type="entry name" value="Glutaredoxin_subgr"/>
</dbReference>
<dbReference type="STRING" id="237631.A0A0D1DR85"/>
<dbReference type="GO" id="GO:0005737">
    <property type="term" value="C:cytoplasm"/>
    <property type="evidence" value="ECO:0000318"/>
    <property type="project" value="GO_Central"/>
</dbReference>
<keyword evidence="4" id="KW-1185">Reference proteome</keyword>
<dbReference type="AlphaFoldDB" id="A0A0D1DR85"/>
<feature type="domain" description="Glutaredoxin" evidence="2">
    <location>
        <begin position="259"/>
        <end position="319"/>
    </location>
</feature>
<dbReference type="eggNOG" id="KOG1752">
    <property type="taxonomic scope" value="Eukaryota"/>
</dbReference>
<organism evidence="3 4">
    <name type="scientific">Mycosarcoma maydis</name>
    <name type="common">Corn smut fungus</name>
    <name type="synonym">Ustilago maydis</name>
    <dbReference type="NCBI Taxonomy" id="5270"/>
    <lineage>
        <taxon>Eukaryota</taxon>
        <taxon>Fungi</taxon>
        <taxon>Dikarya</taxon>
        <taxon>Basidiomycota</taxon>
        <taxon>Ustilaginomycotina</taxon>
        <taxon>Ustilaginomycetes</taxon>
        <taxon>Ustilaginales</taxon>
        <taxon>Ustilaginaceae</taxon>
        <taxon>Mycosarcoma</taxon>
    </lineage>
</organism>
<dbReference type="RefSeq" id="XP_011392120.1">
    <property type="nucleotide sequence ID" value="XM_011393818.1"/>
</dbReference>
<dbReference type="SUPFAM" id="SSF52833">
    <property type="entry name" value="Thioredoxin-like"/>
    <property type="match status" value="1"/>
</dbReference>
<keyword evidence="1" id="KW-0472">Membrane</keyword>
<dbReference type="GO" id="GO:0015038">
    <property type="term" value="F:glutathione disulfide oxidoreductase activity"/>
    <property type="evidence" value="ECO:0000318"/>
    <property type="project" value="GO_Central"/>
</dbReference>
<sequence length="345" mass="37940">MGAEAKEHSVLDLESGVTLASASHTSCACLPPLALLRRKKLLVLVLLLPAIYFMLIYNGQVSSPLDSHPAQHVLDALHQASPAINQLAGKLPGIAHHYDDAHMDEDRHLHNALLDKMHVQGTVELSELKDKLDHGSIPAASSSNNSDASLLQLSEMSKFTPQDESVMLLLLALKTKDYAVQDDWKAVFLERTPLQDGLFSTLNSGPTNKFTQLLATVGLPKPEETHSLPKFSILNDALQLYSLSRKGWVDRVRPSLGLTVFSKSYCPYSKKTKALLDSLNATYTVYEVDTRPDAKYLQPLLAKLTHHHTFPTILVRDRLLGGNDDLHDLHTIQALKSILASVGAL</sequence>
<keyword evidence="1" id="KW-0812">Transmembrane</keyword>
<dbReference type="EMBL" id="CM003158">
    <property type="protein sequence ID" value="KIS66441.1"/>
    <property type="molecule type" value="Genomic_DNA"/>
</dbReference>
<keyword evidence="1" id="KW-1133">Transmembrane helix</keyword>
<dbReference type="PRINTS" id="PR00160">
    <property type="entry name" value="GLUTAREDOXIN"/>
</dbReference>
<dbReference type="GeneID" id="23565334"/>
<dbReference type="OMA" id="SHTSCAC"/>
<evidence type="ECO:0000313" key="4">
    <source>
        <dbReference type="Proteomes" id="UP000000561"/>
    </source>
</evidence>
<dbReference type="PROSITE" id="PS51257">
    <property type="entry name" value="PROKAR_LIPOPROTEIN"/>
    <property type="match status" value="1"/>
</dbReference>
<dbReference type="OrthoDB" id="423313at2759"/>
<name>A0A0D1DR85_MYCMD</name>
<accession>A0A0D1DR85</accession>
<evidence type="ECO:0000259" key="2">
    <source>
        <dbReference type="Pfam" id="PF00462"/>
    </source>
</evidence>
<dbReference type="PANTHER" id="PTHR45694:SF18">
    <property type="entry name" value="GLUTAREDOXIN-1-RELATED"/>
    <property type="match status" value="1"/>
</dbReference>